<protein>
    <submittedName>
        <fullName evidence="2">XapX domain-containing protein</fullName>
    </submittedName>
</protein>
<feature type="transmembrane region" description="Helical" evidence="1">
    <location>
        <begin position="29"/>
        <end position="48"/>
    </location>
</feature>
<dbReference type="AlphaFoldDB" id="A0A1G8HD91"/>
<feature type="transmembrane region" description="Helical" evidence="1">
    <location>
        <begin position="5"/>
        <end position="23"/>
    </location>
</feature>
<sequence length="80" mass="8300">MTYLISFGAGLVVGLLYWMVRVHSPAPPLVALVGLLGIVIGEGAVPFVQAHLLHSAAHVSVAPAAESSHSESAIDSRKQT</sequence>
<keyword evidence="1" id="KW-0472">Membrane</keyword>
<name>A0A1G8HD91_9BURK</name>
<dbReference type="EMBL" id="FNCJ01000016">
    <property type="protein sequence ID" value="SDI04626.1"/>
    <property type="molecule type" value="Genomic_DNA"/>
</dbReference>
<evidence type="ECO:0000256" key="1">
    <source>
        <dbReference type="SAM" id="Phobius"/>
    </source>
</evidence>
<dbReference type="NCBIfam" id="TIGR03510">
    <property type="entry name" value="XapX"/>
    <property type="match status" value="1"/>
</dbReference>
<evidence type="ECO:0000313" key="2">
    <source>
        <dbReference type="EMBL" id="SDI04626.1"/>
    </source>
</evidence>
<reference evidence="2 3" key="1">
    <citation type="submission" date="2016-10" db="EMBL/GenBank/DDBJ databases">
        <authorList>
            <person name="de Groot N.N."/>
        </authorList>
    </citation>
    <scope>NUCLEOTIDE SEQUENCE [LARGE SCALE GENOMIC DNA]</scope>
    <source>
        <strain evidence="2 3">LMG 2247</strain>
    </source>
</reference>
<dbReference type="InterPro" id="IPR020017">
    <property type="entry name" value="XapX_domain"/>
</dbReference>
<keyword evidence="1" id="KW-1133">Transmembrane helix</keyword>
<organism evidence="2 3">
    <name type="scientific">Paraburkholderia phenazinium</name>
    <dbReference type="NCBI Taxonomy" id="60549"/>
    <lineage>
        <taxon>Bacteria</taxon>
        <taxon>Pseudomonadati</taxon>
        <taxon>Pseudomonadota</taxon>
        <taxon>Betaproteobacteria</taxon>
        <taxon>Burkholderiales</taxon>
        <taxon>Burkholderiaceae</taxon>
        <taxon>Paraburkholderia</taxon>
    </lineage>
</organism>
<gene>
    <name evidence="2" type="ORF">SAMN05216466_116105</name>
</gene>
<dbReference type="InterPro" id="IPR009872">
    <property type="entry name" value="DUF1427"/>
</dbReference>
<dbReference type="RefSeq" id="WP_090689928.1">
    <property type="nucleotide sequence ID" value="NZ_FNCJ01000016.1"/>
</dbReference>
<dbReference type="Pfam" id="PF07235">
    <property type="entry name" value="DUF1427"/>
    <property type="match status" value="1"/>
</dbReference>
<proteinExistence type="predicted"/>
<evidence type="ECO:0000313" key="3">
    <source>
        <dbReference type="Proteomes" id="UP000199706"/>
    </source>
</evidence>
<accession>A0A1G8HD91</accession>
<keyword evidence="1" id="KW-0812">Transmembrane</keyword>
<dbReference type="Proteomes" id="UP000199706">
    <property type="component" value="Unassembled WGS sequence"/>
</dbReference>